<dbReference type="RefSeq" id="WP_379708968.1">
    <property type="nucleotide sequence ID" value="NZ_JBHTBS010000001.1"/>
</dbReference>
<feature type="transmembrane region" description="Helical" evidence="1">
    <location>
        <begin position="338"/>
        <end position="355"/>
    </location>
</feature>
<keyword evidence="3" id="KW-1185">Reference proteome</keyword>
<gene>
    <name evidence="2" type="ORF">ACFQY0_03065</name>
</gene>
<sequence length="534" mass="57390">MNEAPPISKVLRKLYLTLFLRGRGARGLDKDKAPKSIGSKLARSLMLYALIGLTVLFSGKSDLFFLSLQLHGMTLVFLALFVTASAGEVLFSESEPEILLHRPVTAPQLLWAKVRVMVEVSLWLAIAFNLAGLVLGALGPQGNLAFPLVHLLSTLMSALFCCGGIVLVYQLCLRLFGRERLENLMTITQVLLVIAVFCLSQIGPRMMNSLPGELDLTSLPPWMLLLPPAWFAGFDAFLTGQTNMICAALAIVAVGVSVIIPWLAVVRLAGSYQSGLQSLSQARPQKALAAGKQPWIERISRLPLLRDLLRDPLVAAGFRLVLAHLARDRDTKLRFYPGLAPILVMPIVFLIPGAGSMDSSAGVALAGGYLATLPLLAMNLLQFSSHWQATDLFRYTPMPGPGPLVHGARLAVMSIIAVPALLVLSLAVFLIPGGSTKLVMLLPGIIAMPVYAYLAGAWGKTIPFARPSEEARSAGRGASLVGMMMSSFVISGMAIVASQMGLLPWYLLGEAVFAIGICLLLHKSIDALKWPPAE</sequence>
<reference evidence="3" key="1">
    <citation type="journal article" date="2019" name="Int. J. Syst. Evol. Microbiol.">
        <title>The Global Catalogue of Microorganisms (GCM) 10K type strain sequencing project: providing services to taxonomists for standard genome sequencing and annotation.</title>
        <authorList>
            <consortium name="The Broad Institute Genomics Platform"/>
            <consortium name="The Broad Institute Genome Sequencing Center for Infectious Disease"/>
            <person name="Wu L."/>
            <person name="Ma J."/>
        </authorList>
    </citation>
    <scope>NUCLEOTIDE SEQUENCE [LARGE SCALE GENOMIC DNA]</scope>
    <source>
        <strain evidence="3">CGMCC 4.1467</strain>
    </source>
</reference>
<evidence type="ECO:0008006" key="4">
    <source>
        <dbReference type="Google" id="ProtNLM"/>
    </source>
</evidence>
<feature type="transmembrane region" description="Helical" evidence="1">
    <location>
        <begin position="120"/>
        <end position="139"/>
    </location>
</feature>
<feature type="transmembrane region" description="Helical" evidence="1">
    <location>
        <begin position="361"/>
        <end position="381"/>
    </location>
</feature>
<evidence type="ECO:0000313" key="2">
    <source>
        <dbReference type="EMBL" id="MFC7336145.1"/>
    </source>
</evidence>
<keyword evidence="1" id="KW-0472">Membrane</keyword>
<comment type="caution">
    <text evidence="2">The sequence shown here is derived from an EMBL/GenBank/DDBJ whole genome shotgun (WGS) entry which is preliminary data.</text>
</comment>
<organism evidence="2 3">
    <name type="scientific">Haloferula chungangensis</name>
    <dbReference type="NCBI Taxonomy" id="1048331"/>
    <lineage>
        <taxon>Bacteria</taxon>
        <taxon>Pseudomonadati</taxon>
        <taxon>Verrucomicrobiota</taxon>
        <taxon>Verrucomicrobiia</taxon>
        <taxon>Verrucomicrobiales</taxon>
        <taxon>Verrucomicrobiaceae</taxon>
        <taxon>Haloferula</taxon>
    </lineage>
</organism>
<feature type="transmembrane region" description="Helical" evidence="1">
    <location>
        <begin position="245"/>
        <end position="264"/>
    </location>
</feature>
<keyword evidence="1" id="KW-1133">Transmembrane helix</keyword>
<proteinExistence type="predicted"/>
<feature type="transmembrane region" description="Helical" evidence="1">
    <location>
        <begin position="151"/>
        <end position="172"/>
    </location>
</feature>
<feature type="transmembrane region" description="Helical" evidence="1">
    <location>
        <begin position="72"/>
        <end position="91"/>
    </location>
</feature>
<feature type="transmembrane region" description="Helical" evidence="1">
    <location>
        <begin position="410"/>
        <end position="432"/>
    </location>
</feature>
<feature type="transmembrane region" description="Helical" evidence="1">
    <location>
        <begin position="184"/>
        <end position="202"/>
    </location>
</feature>
<feature type="transmembrane region" description="Helical" evidence="1">
    <location>
        <begin position="45"/>
        <end position="66"/>
    </location>
</feature>
<feature type="transmembrane region" description="Helical" evidence="1">
    <location>
        <begin position="477"/>
        <end position="497"/>
    </location>
</feature>
<dbReference type="Proteomes" id="UP001596472">
    <property type="component" value="Unassembled WGS sequence"/>
</dbReference>
<name>A0ABW2L3J3_9BACT</name>
<evidence type="ECO:0000313" key="3">
    <source>
        <dbReference type="Proteomes" id="UP001596472"/>
    </source>
</evidence>
<feature type="transmembrane region" description="Helical" evidence="1">
    <location>
        <begin position="503"/>
        <end position="521"/>
    </location>
</feature>
<dbReference type="EMBL" id="JBHTBS010000001">
    <property type="protein sequence ID" value="MFC7336145.1"/>
    <property type="molecule type" value="Genomic_DNA"/>
</dbReference>
<keyword evidence="1" id="KW-0812">Transmembrane</keyword>
<protein>
    <recommendedName>
        <fullName evidence="4">ABC transporter permease</fullName>
    </recommendedName>
</protein>
<feature type="transmembrane region" description="Helical" evidence="1">
    <location>
        <begin position="438"/>
        <end position="456"/>
    </location>
</feature>
<accession>A0ABW2L3J3</accession>
<evidence type="ECO:0000256" key="1">
    <source>
        <dbReference type="SAM" id="Phobius"/>
    </source>
</evidence>